<dbReference type="InterPro" id="IPR005490">
    <property type="entry name" value="LD_TPept_cat_dom"/>
</dbReference>
<evidence type="ECO:0000256" key="1">
    <source>
        <dbReference type="ARBA" id="ARBA00004752"/>
    </source>
</evidence>
<evidence type="ECO:0000313" key="11">
    <source>
        <dbReference type="EMBL" id="BAH06990.1"/>
    </source>
</evidence>
<dbReference type="Pfam" id="PF03734">
    <property type="entry name" value="YkuD"/>
    <property type="match status" value="1"/>
</dbReference>
<dbReference type="EMBL" id="AP009049">
    <property type="protein sequence ID" value="BAH06990.1"/>
    <property type="molecule type" value="Genomic_DNA"/>
</dbReference>
<feature type="domain" description="L,D-TPase catalytic" evidence="10">
    <location>
        <begin position="23"/>
        <end position="130"/>
    </location>
</feature>
<keyword evidence="6 9" id="KW-0133">Cell shape</keyword>
<proteinExistence type="inferred from homology"/>
<protein>
    <recommendedName>
        <fullName evidence="10">L,D-TPase catalytic domain-containing protein</fullName>
    </recommendedName>
</protein>
<feature type="active site" description="Nucleophile" evidence="9">
    <location>
        <position position="106"/>
    </location>
</feature>
<dbReference type="GO" id="GO:0016757">
    <property type="term" value="F:glycosyltransferase activity"/>
    <property type="evidence" value="ECO:0007669"/>
    <property type="project" value="UniProtKB-KW"/>
</dbReference>
<dbReference type="AlphaFoldDB" id="B9E3B5"/>
<evidence type="ECO:0000256" key="5">
    <source>
        <dbReference type="ARBA" id="ARBA00022801"/>
    </source>
</evidence>
<sequence length="130" mass="14445">MENPMNLYPYENYFFLRSPNVTYSITINRAARRLTLYKNGKVYKTYPVAVGKSGTPTPAGTFRIINKQINPGGPYGARWMGLSAKGIGIHGTNNPHSIGSYVSNGCIRMYNKDVIELFNIVPVGTVVRII</sequence>
<organism evidence="11 12">
    <name type="scientific">Clostridium kluyveri (strain NBRC 12016)</name>
    <dbReference type="NCBI Taxonomy" id="583346"/>
    <lineage>
        <taxon>Bacteria</taxon>
        <taxon>Bacillati</taxon>
        <taxon>Bacillota</taxon>
        <taxon>Clostridia</taxon>
        <taxon>Eubacteriales</taxon>
        <taxon>Clostridiaceae</taxon>
        <taxon>Clostridium</taxon>
    </lineage>
</organism>
<keyword evidence="3" id="KW-0328">Glycosyltransferase</keyword>
<keyword evidence="5" id="KW-0378">Hydrolase</keyword>
<dbReference type="KEGG" id="ckr:CKR_1939"/>
<dbReference type="Proteomes" id="UP000007969">
    <property type="component" value="Chromosome"/>
</dbReference>
<dbReference type="CDD" id="cd16913">
    <property type="entry name" value="YkuD_like"/>
    <property type="match status" value="1"/>
</dbReference>
<dbReference type="GO" id="GO:0018104">
    <property type="term" value="P:peptidoglycan-protein cross-linking"/>
    <property type="evidence" value="ECO:0007669"/>
    <property type="project" value="TreeGrafter"/>
</dbReference>
<accession>B9E3B5</accession>
<dbReference type="PANTHER" id="PTHR30582:SF24">
    <property type="entry name" value="L,D-TRANSPEPTIDASE ERFK_SRFK-RELATED"/>
    <property type="match status" value="1"/>
</dbReference>
<dbReference type="GO" id="GO:0071972">
    <property type="term" value="F:peptidoglycan L,D-transpeptidase activity"/>
    <property type="evidence" value="ECO:0007669"/>
    <property type="project" value="TreeGrafter"/>
</dbReference>
<dbReference type="InterPro" id="IPR038063">
    <property type="entry name" value="Transpep_catalytic_dom"/>
</dbReference>
<evidence type="ECO:0000256" key="9">
    <source>
        <dbReference type="PROSITE-ProRule" id="PRU01373"/>
    </source>
</evidence>
<evidence type="ECO:0000256" key="6">
    <source>
        <dbReference type="ARBA" id="ARBA00022960"/>
    </source>
</evidence>
<gene>
    <name evidence="11" type="ordered locus">CKR_1939</name>
</gene>
<keyword evidence="8 9" id="KW-0961">Cell wall biogenesis/degradation</keyword>
<evidence type="ECO:0000256" key="3">
    <source>
        <dbReference type="ARBA" id="ARBA00022676"/>
    </source>
</evidence>
<dbReference type="GO" id="GO:0005576">
    <property type="term" value="C:extracellular region"/>
    <property type="evidence" value="ECO:0007669"/>
    <property type="project" value="TreeGrafter"/>
</dbReference>
<comment type="similarity">
    <text evidence="2">Belongs to the YkuD family.</text>
</comment>
<dbReference type="MEROPS" id="C82.003"/>
<dbReference type="SUPFAM" id="SSF141523">
    <property type="entry name" value="L,D-transpeptidase catalytic domain-like"/>
    <property type="match status" value="1"/>
</dbReference>
<feature type="active site" description="Proton donor/acceptor" evidence="9">
    <location>
        <position position="90"/>
    </location>
</feature>
<dbReference type="GO" id="GO:0008360">
    <property type="term" value="P:regulation of cell shape"/>
    <property type="evidence" value="ECO:0007669"/>
    <property type="project" value="UniProtKB-UniRule"/>
</dbReference>
<keyword evidence="7 9" id="KW-0573">Peptidoglycan synthesis</keyword>
<evidence type="ECO:0000259" key="10">
    <source>
        <dbReference type="PROSITE" id="PS52029"/>
    </source>
</evidence>
<reference evidence="12" key="1">
    <citation type="submission" date="2005-09" db="EMBL/GenBank/DDBJ databases">
        <title>Complete genome sequence of Clostridium kluyveri and comparative genomics of Clostridia species.</title>
        <authorList>
            <person name="Inui M."/>
            <person name="Nonaka H."/>
            <person name="Shinoda Y."/>
            <person name="Ikenaga Y."/>
            <person name="Abe M."/>
            <person name="Naito K."/>
            <person name="Vertes A.A."/>
            <person name="Yukawa H."/>
        </authorList>
    </citation>
    <scope>NUCLEOTIDE SEQUENCE [LARGE SCALE GENOMIC DNA]</scope>
    <source>
        <strain evidence="12">NBRC 12016</strain>
    </source>
</reference>
<evidence type="ECO:0000256" key="4">
    <source>
        <dbReference type="ARBA" id="ARBA00022679"/>
    </source>
</evidence>
<dbReference type="GO" id="GO:0071555">
    <property type="term" value="P:cell wall organization"/>
    <property type="evidence" value="ECO:0007669"/>
    <property type="project" value="UniProtKB-UniRule"/>
</dbReference>
<dbReference type="PANTHER" id="PTHR30582">
    <property type="entry name" value="L,D-TRANSPEPTIDASE"/>
    <property type="match status" value="1"/>
</dbReference>
<evidence type="ECO:0000256" key="7">
    <source>
        <dbReference type="ARBA" id="ARBA00022984"/>
    </source>
</evidence>
<evidence type="ECO:0000313" key="12">
    <source>
        <dbReference type="Proteomes" id="UP000007969"/>
    </source>
</evidence>
<name>B9E3B5_CLOK1</name>
<dbReference type="HOGENOM" id="CLU_042399_4_1_9"/>
<dbReference type="InterPro" id="IPR050979">
    <property type="entry name" value="LD-transpeptidase"/>
</dbReference>
<comment type="pathway">
    <text evidence="1 9">Cell wall biogenesis; peptidoglycan biosynthesis.</text>
</comment>
<evidence type="ECO:0000256" key="8">
    <source>
        <dbReference type="ARBA" id="ARBA00023316"/>
    </source>
</evidence>
<evidence type="ECO:0000256" key="2">
    <source>
        <dbReference type="ARBA" id="ARBA00005992"/>
    </source>
</evidence>
<keyword evidence="4" id="KW-0808">Transferase</keyword>
<dbReference type="UniPathway" id="UPA00219"/>
<dbReference type="PROSITE" id="PS52029">
    <property type="entry name" value="LD_TPASE"/>
    <property type="match status" value="1"/>
</dbReference>
<dbReference type="Gene3D" id="2.40.440.10">
    <property type="entry name" value="L,D-transpeptidase catalytic domain-like"/>
    <property type="match status" value="1"/>
</dbReference>